<sequence length="190" mass="21911">MGRAAKVQLPKEIIIRGNARMWYQLFKAMSRREFLEYPEKVRSFDDMSMAEYYAWRRVRDARDNDKVWETIQKVTEGLPAVQGTIQQGKTHCLYDAGLDTLNNPNQTFEEEEESGKVKRAKRATIKNINGGTEKMLELQTKDGKTIVSFMGKDYEVEPTQKTILIDGVNFTIVAPEVKDVDEKKPEKNTK</sequence>
<reference evidence="1" key="1">
    <citation type="journal article" date="2021" name="Proc. Natl. Acad. Sci. U.S.A.">
        <title>A Catalog of Tens of Thousands of Viruses from Human Metagenomes Reveals Hidden Associations with Chronic Diseases.</title>
        <authorList>
            <person name="Tisza M.J."/>
            <person name="Buck C.B."/>
        </authorList>
    </citation>
    <scope>NUCLEOTIDE SEQUENCE</scope>
    <source>
        <strain evidence="1">Ct1SN28</strain>
    </source>
</reference>
<proteinExistence type="predicted"/>
<accession>A0A8S5TRJ0</accession>
<dbReference type="EMBL" id="BK015910">
    <property type="protein sequence ID" value="DAF84830.1"/>
    <property type="molecule type" value="Genomic_DNA"/>
</dbReference>
<organism evidence="1">
    <name type="scientific">Siphoviridae sp. ct1SN28</name>
    <dbReference type="NCBI Taxonomy" id="2825308"/>
    <lineage>
        <taxon>Viruses</taxon>
        <taxon>Duplodnaviria</taxon>
        <taxon>Heunggongvirae</taxon>
        <taxon>Uroviricota</taxon>
        <taxon>Caudoviricetes</taxon>
    </lineage>
</organism>
<evidence type="ECO:0000313" key="1">
    <source>
        <dbReference type="EMBL" id="DAF84830.1"/>
    </source>
</evidence>
<protein>
    <submittedName>
        <fullName evidence="1">Uncharacterized protein</fullName>
    </submittedName>
</protein>
<name>A0A8S5TRJ0_9CAUD</name>